<dbReference type="PANTHER" id="PTHR13370:SF3">
    <property type="entry name" value="TRNA (GUANINE(10)-N2)-METHYLTRANSFERASE HOMOLOG"/>
    <property type="match status" value="1"/>
</dbReference>
<dbReference type="GO" id="GO:0032259">
    <property type="term" value="P:methylation"/>
    <property type="evidence" value="ECO:0007669"/>
    <property type="project" value="UniProtKB-KW"/>
</dbReference>
<keyword evidence="1 4" id="KW-0489">Methyltransferase</keyword>
<dbReference type="InterPro" id="IPR001091">
    <property type="entry name" value="RM_Methyltransferase"/>
</dbReference>
<dbReference type="InterPro" id="IPR002941">
    <property type="entry name" value="DNA_methylase_N4/N6"/>
</dbReference>
<keyword evidence="2" id="KW-0808">Transferase</keyword>
<name>A0AA35SSP9_GEOBA</name>
<dbReference type="GO" id="GO:0005737">
    <property type="term" value="C:cytoplasm"/>
    <property type="evidence" value="ECO:0007669"/>
    <property type="project" value="TreeGrafter"/>
</dbReference>
<evidence type="ECO:0000256" key="1">
    <source>
        <dbReference type="ARBA" id="ARBA00022603"/>
    </source>
</evidence>
<dbReference type="SUPFAM" id="SSF53335">
    <property type="entry name" value="S-adenosyl-L-methionine-dependent methyltransferases"/>
    <property type="match status" value="1"/>
</dbReference>
<dbReference type="GO" id="GO:0008170">
    <property type="term" value="F:N-methyltransferase activity"/>
    <property type="evidence" value="ECO:0007669"/>
    <property type="project" value="InterPro"/>
</dbReference>
<dbReference type="InterPro" id="IPR029063">
    <property type="entry name" value="SAM-dependent_MTases_sf"/>
</dbReference>
<reference evidence="4" key="1">
    <citation type="submission" date="2023-03" db="EMBL/GenBank/DDBJ databases">
        <authorList>
            <person name="Steffen K."/>
            <person name="Cardenas P."/>
        </authorList>
    </citation>
    <scope>NUCLEOTIDE SEQUENCE</scope>
</reference>
<evidence type="ECO:0000313" key="5">
    <source>
        <dbReference type="Proteomes" id="UP001174909"/>
    </source>
</evidence>
<accession>A0AA35SSP9</accession>
<protein>
    <submittedName>
        <fullName evidence="4">Modification methylase LlaDCHIB</fullName>
    </submittedName>
</protein>
<proteinExistence type="predicted"/>
<evidence type="ECO:0000259" key="3">
    <source>
        <dbReference type="Pfam" id="PF01555"/>
    </source>
</evidence>
<dbReference type="Proteomes" id="UP001174909">
    <property type="component" value="Unassembled WGS sequence"/>
</dbReference>
<dbReference type="AlphaFoldDB" id="A0AA35SSP9"/>
<dbReference type="EMBL" id="CASHTH010002776">
    <property type="protein sequence ID" value="CAI8035173.1"/>
    <property type="molecule type" value="Genomic_DNA"/>
</dbReference>
<dbReference type="PANTHER" id="PTHR13370">
    <property type="entry name" value="RNA METHYLASE-RELATED"/>
    <property type="match status" value="1"/>
</dbReference>
<comment type="caution">
    <text evidence="4">The sequence shown here is derived from an EMBL/GenBank/DDBJ whole genome shotgun (WGS) entry which is preliminary data.</text>
</comment>
<organism evidence="4 5">
    <name type="scientific">Geodia barretti</name>
    <name type="common">Barrett's horny sponge</name>
    <dbReference type="NCBI Taxonomy" id="519541"/>
    <lineage>
        <taxon>Eukaryota</taxon>
        <taxon>Metazoa</taxon>
        <taxon>Porifera</taxon>
        <taxon>Demospongiae</taxon>
        <taxon>Heteroscleromorpha</taxon>
        <taxon>Tetractinellida</taxon>
        <taxon>Astrophorina</taxon>
        <taxon>Geodiidae</taxon>
        <taxon>Geodia</taxon>
    </lineage>
</organism>
<evidence type="ECO:0000256" key="2">
    <source>
        <dbReference type="ARBA" id="ARBA00022679"/>
    </source>
</evidence>
<dbReference type="PRINTS" id="PR00508">
    <property type="entry name" value="S21N4MTFRASE"/>
</dbReference>
<dbReference type="GO" id="GO:0003677">
    <property type="term" value="F:DNA binding"/>
    <property type="evidence" value="ECO:0007669"/>
    <property type="project" value="InterPro"/>
</dbReference>
<dbReference type="Gene3D" id="3.40.50.150">
    <property type="entry name" value="Vaccinia Virus protein VP39"/>
    <property type="match status" value="1"/>
</dbReference>
<sequence length="170" mass="18853">MQQIGYRILNDIVWEKPAPAPNLGCRCFTHSTEILLWATKATKGSRERHIFNYETMKAENGGKQMKNVWRIPPPGKEEKRLGKHPTQKPLALIARCLRAATNEEDLVVDPFSGSGSTGIAALTLGRRFVGFEQDEGYAMLAARKLNRVIRSQIPVVDGPAQGSPSLFDHA</sequence>
<gene>
    <name evidence="4" type="ORF">GBAR_LOCUS19758</name>
</gene>
<feature type="domain" description="DNA methylase N-4/N-6" evidence="3">
    <location>
        <begin position="2"/>
        <end position="141"/>
    </location>
</feature>
<evidence type="ECO:0000313" key="4">
    <source>
        <dbReference type="EMBL" id="CAI8035173.1"/>
    </source>
</evidence>
<keyword evidence="5" id="KW-1185">Reference proteome</keyword>
<dbReference type="Pfam" id="PF01555">
    <property type="entry name" value="N6_N4_Mtase"/>
    <property type="match status" value="1"/>
</dbReference>